<proteinExistence type="predicted"/>
<dbReference type="CDD" id="cd22997">
    <property type="entry name" value="GT_LH"/>
    <property type="match status" value="1"/>
</dbReference>
<dbReference type="AlphaFoldDB" id="A0A1X0NW09"/>
<reference evidence="1 2" key="1">
    <citation type="submission" date="2017-03" db="EMBL/GenBank/DDBJ databases">
        <title>An alternative strategy for trypanosome survival in the mammalian bloodstream revealed through genome and transcriptome analysis of the ubiquitous bovine parasite Trypanosoma (Megatrypanum) theileri.</title>
        <authorList>
            <person name="Kelly S."/>
            <person name="Ivens A."/>
            <person name="Mott A."/>
            <person name="O'Neill E."/>
            <person name="Emms D."/>
            <person name="Macleod O."/>
            <person name="Voorheis P."/>
            <person name="Matthews J."/>
            <person name="Matthews K."/>
            <person name="Carrington M."/>
        </authorList>
    </citation>
    <scope>NUCLEOTIDE SEQUENCE [LARGE SCALE GENOMIC DNA]</scope>
    <source>
        <strain evidence="1">Edinburgh</strain>
    </source>
</reference>
<protein>
    <submittedName>
        <fullName evidence="1">Expression site-associated gene (ESAG-like) protein</fullName>
    </submittedName>
</protein>
<sequence>MLASAILSNVSAETIGYAYNKQYSHIYRAYWVMQYIEKERLRDSDIVVVYDGSDTLFSGASTVQQAVDRFIATTAPTPDAFDAGAVRRGVATAPVLFTTEFNCFHPQLGMIYDFEQPSTNAQCTSIYNTAWGIMGYNNSSRNPSEPGKSIFRFLNSGGYVARVWALKRAFAVYRKVLTFRRSRRQIWRCDQSAWGLVYLWSITQDARMTPDVRIPRGLINLDFHNTFFLTAPGTLWGKDFVPWSSTAIADVVAGGRLPFPLFFHMEDKPNATPAILHFIGHGAGTTKTTLWMLRNHTSWYVETKRSAAAFLKARDMLQHSAFVDIDVSGTGKVRLPYGRVCPMDVVESLIWLPPP</sequence>
<accession>A0A1X0NW09</accession>
<dbReference type="OrthoDB" id="259315at2759"/>
<dbReference type="PANTHER" id="PTHR36587">
    <property type="entry name" value="EXPRESSION SITE-ASSOCIATED GENE 3 (ESAG3)-LIKE PROTEIN"/>
    <property type="match status" value="1"/>
</dbReference>
<dbReference type="PANTHER" id="PTHR36587:SF2">
    <property type="entry name" value="EXPRESSION SITE-ASSOCIATED GENE 3 (ESAG3)-LIKE PROTEIN"/>
    <property type="match status" value="1"/>
</dbReference>
<keyword evidence="2" id="KW-1185">Reference proteome</keyword>
<dbReference type="Proteomes" id="UP000192257">
    <property type="component" value="Unassembled WGS sequence"/>
</dbReference>
<dbReference type="VEuPathDB" id="TriTrypDB:TM35_000152320"/>
<gene>
    <name evidence="1" type="ORF">TM35_000152320</name>
</gene>
<evidence type="ECO:0000313" key="2">
    <source>
        <dbReference type="Proteomes" id="UP000192257"/>
    </source>
</evidence>
<dbReference type="EMBL" id="NBCO01000015">
    <property type="protein sequence ID" value="ORC88801.1"/>
    <property type="molecule type" value="Genomic_DNA"/>
</dbReference>
<comment type="caution">
    <text evidence="1">The sequence shown here is derived from an EMBL/GenBank/DDBJ whole genome shotgun (WGS) entry which is preliminary data.</text>
</comment>
<name>A0A1X0NW09_9TRYP</name>
<organism evidence="1 2">
    <name type="scientific">Trypanosoma theileri</name>
    <dbReference type="NCBI Taxonomy" id="67003"/>
    <lineage>
        <taxon>Eukaryota</taxon>
        <taxon>Discoba</taxon>
        <taxon>Euglenozoa</taxon>
        <taxon>Kinetoplastea</taxon>
        <taxon>Metakinetoplastina</taxon>
        <taxon>Trypanosomatida</taxon>
        <taxon>Trypanosomatidae</taxon>
        <taxon>Trypanosoma</taxon>
    </lineage>
</organism>
<dbReference type="GeneID" id="39985664"/>
<dbReference type="RefSeq" id="XP_028882867.1">
    <property type="nucleotide sequence ID" value="XM_029025884.1"/>
</dbReference>
<evidence type="ECO:0000313" key="1">
    <source>
        <dbReference type="EMBL" id="ORC88801.1"/>
    </source>
</evidence>